<accession>A0AAD7FPI1</accession>
<protein>
    <submittedName>
        <fullName evidence="1">Uncharacterized protein</fullName>
    </submittedName>
</protein>
<comment type="caution">
    <text evidence="1">The sequence shown here is derived from an EMBL/GenBank/DDBJ whole genome shotgun (WGS) entry which is preliminary data.</text>
</comment>
<organism evidence="1 2">
    <name type="scientific">Mycena rosella</name>
    <name type="common">Pink bonnet</name>
    <name type="synonym">Agaricus rosellus</name>
    <dbReference type="NCBI Taxonomy" id="1033263"/>
    <lineage>
        <taxon>Eukaryota</taxon>
        <taxon>Fungi</taxon>
        <taxon>Dikarya</taxon>
        <taxon>Basidiomycota</taxon>
        <taxon>Agaricomycotina</taxon>
        <taxon>Agaricomycetes</taxon>
        <taxon>Agaricomycetidae</taxon>
        <taxon>Agaricales</taxon>
        <taxon>Marasmiineae</taxon>
        <taxon>Mycenaceae</taxon>
        <taxon>Mycena</taxon>
    </lineage>
</organism>
<keyword evidence="2" id="KW-1185">Reference proteome</keyword>
<sequence length="122" mass="13654">MPPGYLFLCPLADMALDVPSRFRLPDCPTYWSLDPSGTKHLTMEEAEKLGFPIFTIEVKVAGWSWDESVYNGIRQFHQAKGFGPDSQDVAHKLGHKLYEISKEPDVPFAHAQSAAVPVNPLR</sequence>
<evidence type="ECO:0000313" key="2">
    <source>
        <dbReference type="Proteomes" id="UP001221757"/>
    </source>
</evidence>
<name>A0AAD7FPI1_MYCRO</name>
<reference evidence="1" key="1">
    <citation type="submission" date="2023-03" db="EMBL/GenBank/DDBJ databases">
        <title>Massive genome expansion in bonnet fungi (Mycena s.s.) driven by repeated elements and novel gene families across ecological guilds.</title>
        <authorList>
            <consortium name="Lawrence Berkeley National Laboratory"/>
            <person name="Harder C.B."/>
            <person name="Miyauchi S."/>
            <person name="Viragh M."/>
            <person name="Kuo A."/>
            <person name="Thoen E."/>
            <person name="Andreopoulos B."/>
            <person name="Lu D."/>
            <person name="Skrede I."/>
            <person name="Drula E."/>
            <person name="Henrissat B."/>
            <person name="Morin E."/>
            <person name="Kohler A."/>
            <person name="Barry K."/>
            <person name="LaButti K."/>
            <person name="Morin E."/>
            <person name="Salamov A."/>
            <person name="Lipzen A."/>
            <person name="Mereny Z."/>
            <person name="Hegedus B."/>
            <person name="Baldrian P."/>
            <person name="Stursova M."/>
            <person name="Weitz H."/>
            <person name="Taylor A."/>
            <person name="Grigoriev I.V."/>
            <person name="Nagy L.G."/>
            <person name="Martin F."/>
            <person name="Kauserud H."/>
        </authorList>
    </citation>
    <scope>NUCLEOTIDE SEQUENCE</scope>
    <source>
        <strain evidence="1">CBHHK067</strain>
    </source>
</reference>
<dbReference type="AlphaFoldDB" id="A0AAD7FPI1"/>
<dbReference type="EMBL" id="JARKIE010000471">
    <property type="protein sequence ID" value="KAJ7635436.1"/>
    <property type="molecule type" value="Genomic_DNA"/>
</dbReference>
<dbReference type="Proteomes" id="UP001221757">
    <property type="component" value="Unassembled WGS sequence"/>
</dbReference>
<evidence type="ECO:0000313" key="1">
    <source>
        <dbReference type="EMBL" id="KAJ7635436.1"/>
    </source>
</evidence>
<gene>
    <name evidence="1" type="ORF">B0H17DRAFT_1217279</name>
</gene>
<proteinExistence type="predicted"/>